<dbReference type="GO" id="GO:0006281">
    <property type="term" value="P:DNA repair"/>
    <property type="evidence" value="ECO:0007669"/>
    <property type="project" value="UniProtKB-KW"/>
</dbReference>
<dbReference type="Pfam" id="PF05970">
    <property type="entry name" value="PIF1"/>
    <property type="match status" value="1"/>
</dbReference>
<dbReference type="Pfam" id="PF20700">
    <property type="entry name" value="Mutator"/>
    <property type="match status" value="1"/>
</dbReference>
<feature type="domain" description="Mutator-like transposase" evidence="4">
    <location>
        <begin position="234"/>
        <end position="425"/>
    </location>
</feature>
<keyword evidence="1" id="KW-0227">DNA damage</keyword>
<comment type="cofactor">
    <cofactor evidence="1">
        <name>Mg(2+)</name>
        <dbReference type="ChEBI" id="CHEBI:18420"/>
    </cofactor>
</comment>
<gene>
    <name evidence="5" type="ORF">PACLA_8A085178</name>
</gene>
<keyword evidence="1" id="KW-0233">DNA recombination</keyword>
<dbReference type="GO" id="GO:0005524">
    <property type="term" value="F:ATP binding"/>
    <property type="evidence" value="ECO:0007669"/>
    <property type="project" value="UniProtKB-KW"/>
</dbReference>
<evidence type="ECO:0000256" key="2">
    <source>
        <dbReference type="SAM" id="MobiDB-lite"/>
    </source>
</evidence>
<evidence type="ECO:0000313" key="5">
    <source>
        <dbReference type="EMBL" id="CAB4030044.1"/>
    </source>
</evidence>
<protein>
    <recommendedName>
        <fullName evidence="1">ATP-dependent DNA helicase</fullName>
        <ecNumber evidence="1">5.6.2.3</ecNumber>
    </recommendedName>
</protein>
<keyword evidence="1" id="KW-0067">ATP-binding</keyword>
<evidence type="ECO:0000313" key="6">
    <source>
        <dbReference type="Proteomes" id="UP001152795"/>
    </source>
</evidence>
<organism evidence="5 6">
    <name type="scientific">Paramuricea clavata</name>
    <name type="common">Red gorgonian</name>
    <name type="synonym">Violescent sea-whip</name>
    <dbReference type="NCBI Taxonomy" id="317549"/>
    <lineage>
        <taxon>Eukaryota</taxon>
        <taxon>Metazoa</taxon>
        <taxon>Cnidaria</taxon>
        <taxon>Anthozoa</taxon>
        <taxon>Octocorallia</taxon>
        <taxon>Malacalcyonacea</taxon>
        <taxon>Plexauridae</taxon>
        <taxon>Paramuricea</taxon>
    </lineage>
</organism>
<keyword evidence="1" id="KW-0547">Nucleotide-binding</keyword>
<keyword evidence="6" id="KW-1185">Reference proteome</keyword>
<evidence type="ECO:0000259" key="3">
    <source>
        <dbReference type="Pfam" id="PF05970"/>
    </source>
</evidence>
<dbReference type="Gene3D" id="3.40.50.300">
    <property type="entry name" value="P-loop containing nucleotide triphosphate hydrolases"/>
    <property type="match status" value="1"/>
</dbReference>
<dbReference type="InterPro" id="IPR027417">
    <property type="entry name" value="P-loop_NTPase"/>
</dbReference>
<proteinExistence type="inferred from homology"/>
<dbReference type="InterPro" id="IPR049012">
    <property type="entry name" value="Mutator_transp_dom"/>
</dbReference>
<reference evidence="5" key="1">
    <citation type="submission" date="2020-04" db="EMBL/GenBank/DDBJ databases">
        <authorList>
            <person name="Alioto T."/>
            <person name="Alioto T."/>
            <person name="Gomez Garrido J."/>
        </authorList>
    </citation>
    <scope>NUCLEOTIDE SEQUENCE</scope>
    <source>
        <strain evidence="5">A484AB</strain>
    </source>
</reference>
<dbReference type="AlphaFoldDB" id="A0A6S7JIN2"/>
<keyword evidence="1" id="KW-0378">Hydrolase</keyword>
<name>A0A6S7JIN2_PARCT</name>
<sequence>MSMIGHKMLSWLDNRLRAGTGKQDIPFGGVSVILMGDFGQLPPVGDKPMYVSDQVMRQAGQAFWLWCQCGHAGRSWWIGRCSVFIHKSRKNMGPPNLPIAVLMHVLNYLSRQQVPLRLSYIAVQVLLFQPNLSSEGTPFVLEHSQGTNHRSQYRKKRKGNAFAGVQKHAKKVRKTSLKESEITQSTPSSACGQSSSSSKCDEPISASRLKMRPQNSSDCPSNSLDDGETVQSEGYRLVDLKKLSSTLSEAHVCEEGHLNLKENSSMRSGLMSDLSAECSSCSEATSLKTSSSVTNQGQSFDVNRRAVYHSLETGGGYEGLVSFCSIMNMPCISSAAYYKLVDTILVAQEAEAKDEMQQASQRLRDYIFQENGEKNCDDVVVDVAVSFDGTWAKRGFTSLTGVVFVLAVDTGEVLDYHVLSKECRNVQ</sequence>
<comment type="similarity">
    <text evidence="1">Belongs to the helicase family.</text>
</comment>
<feature type="region of interest" description="Disordered" evidence="2">
    <location>
        <begin position="139"/>
        <end position="230"/>
    </location>
</feature>
<dbReference type="Proteomes" id="UP001152795">
    <property type="component" value="Unassembled WGS sequence"/>
</dbReference>
<dbReference type="InterPro" id="IPR010285">
    <property type="entry name" value="DNA_helicase_pif1-like_DEAD"/>
</dbReference>
<dbReference type="GO" id="GO:0043139">
    <property type="term" value="F:5'-3' DNA helicase activity"/>
    <property type="evidence" value="ECO:0007669"/>
    <property type="project" value="UniProtKB-EC"/>
</dbReference>
<evidence type="ECO:0000259" key="4">
    <source>
        <dbReference type="Pfam" id="PF20700"/>
    </source>
</evidence>
<accession>A0A6S7JIN2</accession>
<keyword evidence="1" id="KW-0347">Helicase</keyword>
<feature type="compositionally biased region" description="Polar residues" evidence="2">
    <location>
        <begin position="213"/>
        <end position="230"/>
    </location>
</feature>
<feature type="domain" description="DNA helicase Pif1-like DEAD-box helicase" evidence="3">
    <location>
        <begin position="2"/>
        <end position="49"/>
    </location>
</feature>
<dbReference type="GO" id="GO:0000723">
    <property type="term" value="P:telomere maintenance"/>
    <property type="evidence" value="ECO:0007669"/>
    <property type="project" value="InterPro"/>
</dbReference>
<comment type="catalytic activity">
    <reaction evidence="1">
        <text>ATP + H2O = ADP + phosphate + H(+)</text>
        <dbReference type="Rhea" id="RHEA:13065"/>
        <dbReference type="ChEBI" id="CHEBI:15377"/>
        <dbReference type="ChEBI" id="CHEBI:15378"/>
        <dbReference type="ChEBI" id="CHEBI:30616"/>
        <dbReference type="ChEBI" id="CHEBI:43474"/>
        <dbReference type="ChEBI" id="CHEBI:456216"/>
        <dbReference type="EC" id="5.6.2.3"/>
    </reaction>
</comment>
<dbReference type="OrthoDB" id="432234at2759"/>
<feature type="compositionally biased region" description="Low complexity" evidence="2">
    <location>
        <begin position="185"/>
        <end position="198"/>
    </location>
</feature>
<comment type="caution">
    <text evidence="5">The sequence shown here is derived from an EMBL/GenBank/DDBJ whole genome shotgun (WGS) entry which is preliminary data.</text>
</comment>
<dbReference type="EMBL" id="CACRXK020016587">
    <property type="protein sequence ID" value="CAB4030044.1"/>
    <property type="molecule type" value="Genomic_DNA"/>
</dbReference>
<keyword evidence="1" id="KW-0234">DNA repair</keyword>
<dbReference type="EC" id="5.6.2.3" evidence="1"/>
<evidence type="ECO:0000256" key="1">
    <source>
        <dbReference type="RuleBase" id="RU363044"/>
    </source>
</evidence>
<dbReference type="GO" id="GO:0006310">
    <property type="term" value="P:DNA recombination"/>
    <property type="evidence" value="ECO:0007669"/>
    <property type="project" value="UniProtKB-KW"/>
</dbReference>
<dbReference type="GO" id="GO:0016787">
    <property type="term" value="F:hydrolase activity"/>
    <property type="evidence" value="ECO:0007669"/>
    <property type="project" value="UniProtKB-KW"/>
</dbReference>